<feature type="compositionally biased region" description="Basic and acidic residues" evidence="1">
    <location>
        <begin position="166"/>
        <end position="182"/>
    </location>
</feature>
<evidence type="ECO:0000256" key="1">
    <source>
        <dbReference type="SAM" id="MobiDB-lite"/>
    </source>
</evidence>
<feature type="region of interest" description="Disordered" evidence="1">
    <location>
        <begin position="157"/>
        <end position="182"/>
    </location>
</feature>
<protein>
    <submittedName>
        <fullName evidence="3">Uncharacterized protein</fullName>
    </submittedName>
</protein>
<evidence type="ECO:0000313" key="2">
    <source>
        <dbReference type="EMBL" id="MCS3711310.1"/>
    </source>
</evidence>
<dbReference type="Proteomes" id="UP001155010">
    <property type="component" value="Unassembled WGS sequence"/>
</dbReference>
<dbReference type="Proteomes" id="UP001155057">
    <property type="component" value="Unassembled WGS sequence"/>
</dbReference>
<evidence type="ECO:0000313" key="3">
    <source>
        <dbReference type="EMBL" id="MCS3952823.1"/>
    </source>
</evidence>
<sequence length="182" mass="20953">MNSDLLKSLRARVRRPFSLRRSAQALYLVTESRAPPSEAILKCRKLEMPSCVEQCTFQLRKLSGSTHRRELRRTSQGERKGEDGRHWGRNAETPAHLMRDGRIRLSLRRFPASWGLMDLTLTTAFVRGVAQRGRHLTSTRYRKIKCTVPLLSPPDLSPSWNGRRFSSHDARSEFPKPDLSDQ</sequence>
<dbReference type="EMBL" id="JANUAE010000012">
    <property type="protein sequence ID" value="MCS3711310.1"/>
    <property type="molecule type" value="Genomic_DNA"/>
</dbReference>
<comment type="caution">
    <text evidence="3">The sequence shown here is derived from an EMBL/GenBank/DDBJ whole genome shotgun (WGS) entry which is preliminary data.</text>
</comment>
<name>A0A9X2UAK4_9BACT</name>
<gene>
    <name evidence="2" type="ORF">GGP61_002943</name>
    <name evidence="3" type="ORF">GGP83_002796</name>
</gene>
<reference evidence="3" key="1">
    <citation type="submission" date="2022-08" db="EMBL/GenBank/DDBJ databases">
        <title>Genomic Encyclopedia of Type Strains, Phase V (KMG-V): Genome sequencing to study the core and pangenomes of soil and plant-associated prokaryotes.</title>
        <authorList>
            <person name="Whitman W."/>
        </authorList>
    </citation>
    <scope>NUCLEOTIDE SEQUENCE</scope>
    <source>
        <strain evidence="3">SP2017</strain>
        <strain evidence="2">SP3049</strain>
    </source>
</reference>
<feature type="compositionally biased region" description="Basic and acidic residues" evidence="1">
    <location>
        <begin position="72"/>
        <end position="86"/>
    </location>
</feature>
<dbReference type="EMBL" id="JANUBB010000012">
    <property type="protein sequence ID" value="MCS3952823.1"/>
    <property type="molecule type" value="Genomic_DNA"/>
</dbReference>
<proteinExistence type="predicted"/>
<evidence type="ECO:0000313" key="4">
    <source>
        <dbReference type="Proteomes" id="UP001155010"/>
    </source>
</evidence>
<organism evidence="3 4">
    <name type="scientific">Salinibacter ruber</name>
    <dbReference type="NCBI Taxonomy" id="146919"/>
    <lineage>
        <taxon>Bacteria</taxon>
        <taxon>Pseudomonadati</taxon>
        <taxon>Rhodothermota</taxon>
        <taxon>Rhodothermia</taxon>
        <taxon>Rhodothermales</taxon>
        <taxon>Salinibacteraceae</taxon>
        <taxon>Salinibacter</taxon>
    </lineage>
</organism>
<feature type="region of interest" description="Disordered" evidence="1">
    <location>
        <begin position="66"/>
        <end position="93"/>
    </location>
</feature>
<dbReference type="AlphaFoldDB" id="A0A9X2UAK4"/>
<accession>A0A9X2UAK4</accession>